<proteinExistence type="predicted"/>
<protein>
    <submittedName>
        <fullName evidence="4">Outer membrane beta-barrel protein</fullName>
    </submittedName>
</protein>
<reference evidence="4 5" key="1">
    <citation type="submission" date="2019-12" db="EMBL/GenBank/DDBJ databases">
        <title>The draft genomic sequence of strain Chitinophaga oryziterrae JCM 16595.</title>
        <authorList>
            <person name="Zhang X."/>
        </authorList>
    </citation>
    <scope>NUCLEOTIDE SEQUENCE [LARGE SCALE GENOMIC DNA]</scope>
    <source>
        <strain evidence="4 5">JCM 16595</strain>
    </source>
</reference>
<evidence type="ECO:0000256" key="1">
    <source>
        <dbReference type="ARBA" id="ARBA00022729"/>
    </source>
</evidence>
<sequence length="206" mass="22972">MKSLKNGILLMIACMGMQTAFAQMRSPLSVNVDYSIAQPLGSLKDYTDKTSFRGWTAGLQYHLNDRLSVGLRSGYQEFFQKLPRAVYHIDGGEISAVQTRTLQVVPILATVQYQLAKPDAAVIPYVGLAAGAASMEYNKFYGEFSDKYDKWQFMASPEIGINIPFGKGSPLLFNANVQYSYSPYKMQEITSYNVIQANVGLRLHIN</sequence>
<dbReference type="RefSeq" id="WP_157298391.1">
    <property type="nucleotide sequence ID" value="NZ_BAAAZB010000005.1"/>
</dbReference>
<dbReference type="SUPFAM" id="SSF56925">
    <property type="entry name" value="OMPA-like"/>
    <property type="match status" value="1"/>
</dbReference>
<dbReference type="Gene3D" id="2.40.160.20">
    <property type="match status" value="1"/>
</dbReference>
<gene>
    <name evidence="4" type="ORF">GO495_04025</name>
</gene>
<evidence type="ECO:0000313" key="4">
    <source>
        <dbReference type="EMBL" id="MVT39741.1"/>
    </source>
</evidence>
<dbReference type="InterPro" id="IPR011250">
    <property type="entry name" value="OMP/PagP_B-barrel"/>
</dbReference>
<name>A0A6N8J4X2_9BACT</name>
<dbReference type="OrthoDB" id="1094316at2"/>
<keyword evidence="5" id="KW-1185">Reference proteome</keyword>
<dbReference type="Pfam" id="PF13505">
    <property type="entry name" value="OMP_b-brl"/>
    <property type="match status" value="1"/>
</dbReference>
<dbReference type="AlphaFoldDB" id="A0A6N8J4X2"/>
<evidence type="ECO:0000313" key="5">
    <source>
        <dbReference type="Proteomes" id="UP000468388"/>
    </source>
</evidence>
<dbReference type="Proteomes" id="UP000468388">
    <property type="component" value="Unassembled WGS sequence"/>
</dbReference>
<accession>A0A6N8J4X2</accession>
<feature type="domain" description="Outer membrane protein beta-barrel" evidence="3">
    <location>
        <begin position="8"/>
        <end position="202"/>
    </location>
</feature>
<organism evidence="4 5">
    <name type="scientific">Chitinophaga oryziterrae</name>
    <dbReference type="NCBI Taxonomy" id="1031224"/>
    <lineage>
        <taxon>Bacteria</taxon>
        <taxon>Pseudomonadati</taxon>
        <taxon>Bacteroidota</taxon>
        <taxon>Chitinophagia</taxon>
        <taxon>Chitinophagales</taxon>
        <taxon>Chitinophagaceae</taxon>
        <taxon>Chitinophaga</taxon>
    </lineage>
</organism>
<comment type="caution">
    <text evidence="4">The sequence shown here is derived from an EMBL/GenBank/DDBJ whole genome shotgun (WGS) entry which is preliminary data.</text>
</comment>
<feature type="signal peptide" evidence="2">
    <location>
        <begin position="1"/>
        <end position="22"/>
    </location>
</feature>
<dbReference type="EMBL" id="WRXO01000001">
    <property type="protein sequence ID" value="MVT39741.1"/>
    <property type="molecule type" value="Genomic_DNA"/>
</dbReference>
<evidence type="ECO:0000259" key="3">
    <source>
        <dbReference type="Pfam" id="PF13505"/>
    </source>
</evidence>
<evidence type="ECO:0000256" key="2">
    <source>
        <dbReference type="SAM" id="SignalP"/>
    </source>
</evidence>
<dbReference type="InterPro" id="IPR027385">
    <property type="entry name" value="Beta-barrel_OMP"/>
</dbReference>
<keyword evidence="1 2" id="KW-0732">Signal</keyword>
<feature type="chain" id="PRO_5026775673" evidence="2">
    <location>
        <begin position="23"/>
        <end position="206"/>
    </location>
</feature>